<reference evidence="6" key="1">
    <citation type="submission" date="2021-06" db="EMBL/GenBank/DDBJ databases">
        <authorList>
            <person name="Kallberg Y."/>
            <person name="Tangrot J."/>
            <person name="Rosling A."/>
        </authorList>
    </citation>
    <scope>NUCLEOTIDE SEQUENCE</scope>
    <source>
        <strain evidence="6">IA702</strain>
    </source>
</reference>
<name>A0A9N9B3Z6_9GLOM</name>
<dbReference type="EMBL" id="CAJVPJ010000697">
    <property type="protein sequence ID" value="CAG8549880.1"/>
    <property type="molecule type" value="Genomic_DNA"/>
</dbReference>
<comment type="caution">
    <text evidence="6">The sequence shown here is derived from an EMBL/GenBank/DDBJ whole genome shotgun (WGS) entry which is preliminary data.</text>
</comment>
<dbReference type="AlphaFoldDB" id="A0A9N9B3Z6"/>
<organism evidence="6 7">
    <name type="scientific">Paraglomus occultum</name>
    <dbReference type="NCBI Taxonomy" id="144539"/>
    <lineage>
        <taxon>Eukaryota</taxon>
        <taxon>Fungi</taxon>
        <taxon>Fungi incertae sedis</taxon>
        <taxon>Mucoromycota</taxon>
        <taxon>Glomeromycotina</taxon>
        <taxon>Glomeromycetes</taxon>
        <taxon>Paraglomerales</taxon>
        <taxon>Paraglomeraceae</taxon>
        <taxon>Paraglomus</taxon>
    </lineage>
</organism>
<dbReference type="Pfam" id="PF04493">
    <property type="entry name" value="Endonuclease_5"/>
    <property type="match status" value="1"/>
</dbReference>
<evidence type="ECO:0000256" key="1">
    <source>
        <dbReference type="ARBA" id="ARBA00004496"/>
    </source>
</evidence>
<evidence type="ECO:0000256" key="5">
    <source>
        <dbReference type="ARBA" id="ARBA00022801"/>
    </source>
</evidence>
<dbReference type="CDD" id="cd06559">
    <property type="entry name" value="Endonuclease_V"/>
    <property type="match status" value="1"/>
</dbReference>
<dbReference type="Proteomes" id="UP000789572">
    <property type="component" value="Unassembled WGS sequence"/>
</dbReference>
<dbReference type="PANTHER" id="PTHR28511:SF1">
    <property type="entry name" value="ENDONUCLEASE V"/>
    <property type="match status" value="1"/>
</dbReference>
<evidence type="ECO:0000313" key="7">
    <source>
        <dbReference type="Proteomes" id="UP000789572"/>
    </source>
</evidence>
<dbReference type="GO" id="GO:0006281">
    <property type="term" value="P:DNA repair"/>
    <property type="evidence" value="ECO:0007669"/>
    <property type="project" value="InterPro"/>
</dbReference>
<dbReference type="InterPro" id="IPR007581">
    <property type="entry name" value="Endonuclease-V"/>
</dbReference>
<evidence type="ECO:0000256" key="3">
    <source>
        <dbReference type="ARBA" id="ARBA00022722"/>
    </source>
</evidence>
<sequence length="267" mass="29865">MHEEEKISDNGDIVDDVQREEWMQQQITLKSRLIETDDISFSTDNEFTGLRYIGGVDLSFVKDNNNDAIASLVVLTYPALEILYTDYQKVSLDYPYIAGFLAFREVAPLLSLITSLQSKQPSIFPQFIIVDGNGTLHPRQFGLACHLGVLADVPTIGVGKNFLQIDDGVELSMPHVKKVTKDVLKKGGDVYYLKGQSGTVYGAAVRSLDTTTNPIFVSVGHRISLDTAIRLVLRCCKYRIPEPTRQADICSREFIRTQNLEKRQSSS</sequence>
<dbReference type="OrthoDB" id="20018at2759"/>
<comment type="subcellular location">
    <subcellularLocation>
        <location evidence="1">Cytoplasm</location>
    </subcellularLocation>
</comment>
<dbReference type="HAMAP" id="MF_00801">
    <property type="entry name" value="Endonuclease_5"/>
    <property type="match status" value="1"/>
</dbReference>
<dbReference type="GO" id="GO:0016891">
    <property type="term" value="F:RNA endonuclease activity producing 5'-phosphomonoesters, hydrolytic mechanism"/>
    <property type="evidence" value="ECO:0007669"/>
    <property type="project" value="TreeGrafter"/>
</dbReference>
<keyword evidence="2" id="KW-0963">Cytoplasm</keyword>
<evidence type="ECO:0000256" key="4">
    <source>
        <dbReference type="ARBA" id="ARBA00022759"/>
    </source>
</evidence>
<dbReference type="Gene3D" id="3.30.2170.10">
    <property type="entry name" value="archaeoglobus fulgidus dsm 4304 superfamily"/>
    <property type="match status" value="1"/>
</dbReference>
<keyword evidence="3" id="KW-0540">Nuclease</keyword>
<gene>
    <name evidence="6" type="ORF">POCULU_LOCUS4963</name>
</gene>
<evidence type="ECO:0000313" key="6">
    <source>
        <dbReference type="EMBL" id="CAG8549880.1"/>
    </source>
</evidence>
<dbReference type="GO" id="GO:0005730">
    <property type="term" value="C:nucleolus"/>
    <property type="evidence" value="ECO:0007669"/>
    <property type="project" value="TreeGrafter"/>
</dbReference>
<dbReference type="GO" id="GO:0005737">
    <property type="term" value="C:cytoplasm"/>
    <property type="evidence" value="ECO:0007669"/>
    <property type="project" value="UniProtKB-SubCell"/>
</dbReference>
<dbReference type="GO" id="GO:0003727">
    <property type="term" value="F:single-stranded RNA binding"/>
    <property type="evidence" value="ECO:0007669"/>
    <property type="project" value="TreeGrafter"/>
</dbReference>
<keyword evidence="7" id="KW-1185">Reference proteome</keyword>
<evidence type="ECO:0000256" key="2">
    <source>
        <dbReference type="ARBA" id="ARBA00022490"/>
    </source>
</evidence>
<protein>
    <submittedName>
        <fullName evidence="6">10367_t:CDS:1</fullName>
    </submittedName>
</protein>
<keyword evidence="5" id="KW-0378">Hydrolase</keyword>
<accession>A0A9N9B3Z6</accession>
<dbReference type="PANTHER" id="PTHR28511">
    <property type="entry name" value="ENDONUCLEASE V"/>
    <property type="match status" value="1"/>
</dbReference>
<proteinExistence type="inferred from homology"/>
<keyword evidence="4" id="KW-0255">Endonuclease</keyword>